<reference evidence="1 2" key="1">
    <citation type="submission" date="2023-06" db="EMBL/GenBank/DDBJ databases">
        <authorList>
            <person name="Oyuntsetseg B."/>
            <person name="Kim S.B."/>
        </authorList>
    </citation>
    <scope>NUCLEOTIDE SEQUENCE [LARGE SCALE GENOMIC DNA]</scope>
    <source>
        <strain evidence="1 2">4-36</strain>
    </source>
</reference>
<accession>A0A9Y2JG89</accession>
<sequence>MKLASVLTQRLQKLPPPVTRDLDIRRDLPVPLRDGVTLLADRWTPKSDEDRISTPDVFQVVKRRLPWTRL</sequence>
<dbReference type="KEGG" id="amog:QRX60_28775"/>
<organism evidence="1 2">
    <name type="scientific">Amycolatopsis mongoliensis</name>
    <dbReference type="NCBI Taxonomy" id="715475"/>
    <lineage>
        <taxon>Bacteria</taxon>
        <taxon>Bacillati</taxon>
        <taxon>Actinomycetota</taxon>
        <taxon>Actinomycetes</taxon>
        <taxon>Pseudonocardiales</taxon>
        <taxon>Pseudonocardiaceae</taxon>
        <taxon>Amycolatopsis</taxon>
    </lineage>
</organism>
<dbReference type="AlphaFoldDB" id="A0A9Y2JG89"/>
<dbReference type="RefSeq" id="WP_285994545.1">
    <property type="nucleotide sequence ID" value="NZ_CP127295.1"/>
</dbReference>
<gene>
    <name evidence="1" type="ORF">QRX60_28775</name>
</gene>
<protein>
    <submittedName>
        <fullName evidence="1">Uncharacterized protein</fullName>
    </submittedName>
</protein>
<name>A0A9Y2JG89_9PSEU</name>
<keyword evidence="2" id="KW-1185">Reference proteome</keyword>
<dbReference type="Proteomes" id="UP001239397">
    <property type="component" value="Chromosome"/>
</dbReference>
<dbReference type="EMBL" id="CP127295">
    <property type="protein sequence ID" value="WIX98060.1"/>
    <property type="molecule type" value="Genomic_DNA"/>
</dbReference>
<evidence type="ECO:0000313" key="2">
    <source>
        <dbReference type="Proteomes" id="UP001239397"/>
    </source>
</evidence>
<evidence type="ECO:0000313" key="1">
    <source>
        <dbReference type="EMBL" id="WIX98060.1"/>
    </source>
</evidence>
<proteinExistence type="predicted"/>